<feature type="non-terminal residue" evidence="1">
    <location>
        <position position="1"/>
    </location>
</feature>
<reference evidence="1" key="1">
    <citation type="submission" date="2019-03" db="EMBL/GenBank/DDBJ databases">
        <title>Lake Tanganyika Metagenome-Assembled Genomes (MAGs).</title>
        <authorList>
            <person name="Tran P."/>
        </authorList>
    </citation>
    <scope>NUCLEOTIDE SEQUENCE</scope>
    <source>
        <strain evidence="1">M_DeepCast_400m_m2_100</strain>
    </source>
</reference>
<keyword evidence="1" id="KW-0808">Transferase</keyword>
<dbReference type="EMBL" id="VGIY01000320">
    <property type="protein sequence ID" value="MBM3318306.1"/>
    <property type="molecule type" value="Genomic_DNA"/>
</dbReference>
<evidence type="ECO:0000313" key="1">
    <source>
        <dbReference type="EMBL" id="MBM3318306.1"/>
    </source>
</evidence>
<keyword evidence="1" id="KW-0489">Methyltransferase</keyword>
<dbReference type="Gene3D" id="3.40.50.150">
    <property type="entry name" value="Vaccinia Virus protein VP39"/>
    <property type="match status" value="1"/>
</dbReference>
<dbReference type="InterPro" id="IPR029063">
    <property type="entry name" value="SAM-dependent_MTases_sf"/>
</dbReference>
<evidence type="ECO:0000313" key="2">
    <source>
        <dbReference type="Proteomes" id="UP000748308"/>
    </source>
</evidence>
<accession>A0A937X9S7</accession>
<proteinExistence type="predicted"/>
<comment type="caution">
    <text evidence="1">The sequence shown here is derived from an EMBL/GenBank/DDBJ whole genome shotgun (WGS) entry which is preliminary data.</text>
</comment>
<sequence length="169" mass="18153">SAGACVEWVHADATRFSLPDRYDAAVCLCEGACGLLGLADDSLQQPLAILGNISRSLKPEAGVVMTVLNAAAMIRRYSDADVASGRFDPLTLVESYDYPPREGRPPVRVRERAFVGTELVLLCRLAGLTVLHLWGGTAGNWGRRPLALDEMEIMVVARKTSEPLAADSA</sequence>
<organism evidence="1 2">
    <name type="scientific">Eiseniibacteriota bacterium</name>
    <dbReference type="NCBI Taxonomy" id="2212470"/>
    <lineage>
        <taxon>Bacteria</taxon>
        <taxon>Candidatus Eiseniibacteriota</taxon>
    </lineage>
</organism>
<dbReference type="GO" id="GO:0008168">
    <property type="term" value="F:methyltransferase activity"/>
    <property type="evidence" value="ECO:0007669"/>
    <property type="project" value="UniProtKB-KW"/>
</dbReference>
<name>A0A937X9S7_UNCEI</name>
<protein>
    <submittedName>
        <fullName evidence="1">Class I SAM-dependent methyltransferase</fullName>
    </submittedName>
</protein>
<dbReference type="SUPFAM" id="SSF53335">
    <property type="entry name" value="S-adenosyl-L-methionine-dependent methyltransferases"/>
    <property type="match status" value="1"/>
</dbReference>
<dbReference type="AlphaFoldDB" id="A0A937X9S7"/>
<gene>
    <name evidence="1" type="ORF">FJY75_10700</name>
</gene>
<dbReference type="GO" id="GO:0032259">
    <property type="term" value="P:methylation"/>
    <property type="evidence" value="ECO:0007669"/>
    <property type="project" value="UniProtKB-KW"/>
</dbReference>
<dbReference type="Proteomes" id="UP000748308">
    <property type="component" value="Unassembled WGS sequence"/>
</dbReference>